<comment type="caution">
    <text evidence="1">The sequence shown here is derived from an EMBL/GenBank/DDBJ whole genome shotgun (WGS) entry which is preliminary data.</text>
</comment>
<dbReference type="EMBL" id="LQZT01000042">
    <property type="protein sequence ID" value="OCW56259.1"/>
    <property type="molecule type" value="Genomic_DNA"/>
</dbReference>
<evidence type="ECO:0000313" key="1">
    <source>
        <dbReference type="EMBL" id="OCW56259.1"/>
    </source>
</evidence>
<proteinExistence type="predicted"/>
<accession>A0A1C1YRW3</accession>
<dbReference type="Proteomes" id="UP000094795">
    <property type="component" value="Unassembled WGS sequence"/>
</dbReference>
<dbReference type="STRING" id="1480615.AWJ14_19385"/>
<dbReference type="RefSeq" id="WP_066182113.1">
    <property type="nucleotide sequence ID" value="NZ_LQZT01000042.1"/>
</dbReference>
<keyword evidence="2" id="KW-1185">Reference proteome</keyword>
<reference evidence="1 2" key="1">
    <citation type="submission" date="2015-12" db="EMBL/GenBank/DDBJ databases">
        <authorList>
            <person name="Shamseldin A."/>
            <person name="Moawad H."/>
            <person name="Abd El-Rahim W.M."/>
            <person name="Sadowsky M.J."/>
        </authorList>
    </citation>
    <scope>NUCLEOTIDE SEQUENCE [LARGE SCALE GENOMIC DNA]</scope>
    <source>
        <strain evidence="1 2">JC234</strain>
    </source>
</reference>
<dbReference type="OrthoDB" id="8449059at2"/>
<protein>
    <submittedName>
        <fullName evidence="1">Uncharacterized protein</fullName>
    </submittedName>
</protein>
<name>A0A1C1YRW3_9HYPH</name>
<dbReference type="AlphaFoldDB" id="A0A1C1YRW3"/>
<evidence type="ECO:0000313" key="2">
    <source>
        <dbReference type="Proteomes" id="UP000094795"/>
    </source>
</evidence>
<gene>
    <name evidence="1" type="ORF">AWJ14_19385</name>
</gene>
<organism evidence="1 2">
    <name type="scientific">Hoeflea olei</name>
    <dbReference type="NCBI Taxonomy" id="1480615"/>
    <lineage>
        <taxon>Bacteria</taxon>
        <taxon>Pseudomonadati</taxon>
        <taxon>Pseudomonadota</taxon>
        <taxon>Alphaproteobacteria</taxon>
        <taxon>Hyphomicrobiales</taxon>
        <taxon>Rhizobiaceae</taxon>
        <taxon>Hoeflea</taxon>
    </lineage>
</organism>
<sequence length="97" mass="10560">MDTDLTPRQAVHAYLGGEPVPPHVLRAAVAQYVTGYETLVDLAMDVTGDPCDISAGNDLAAELLMQQTMLEEFYTLTSAATALPDLVRSRQPRRTRA</sequence>